<proteinExistence type="predicted"/>
<accession>A0AC60PJB7</accession>
<dbReference type="EMBL" id="JABSTQ010010471">
    <property type="protein sequence ID" value="KAG0420816.1"/>
    <property type="molecule type" value="Genomic_DNA"/>
</dbReference>
<evidence type="ECO:0000313" key="2">
    <source>
        <dbReference type="Proteomes" id="UP000805193"/>
    </source>
</evidence>
<gene>
    <name evidence="1" type="ORF">HPB47_003276</name>
</gene>
<reference evidence="1 2" key="1">
    <citation type="journal article" date="2020" name="Cell">
        <title>Large-Scale Comparative Analyses of Tick Genomes Elucidate Their Genetic Diversity and Vector Capacities.</title>
        <authorList>
            <consortium name="Tick Genome and Microbiome Consortium (TIGMIC)"/>
            <person name="Jia N."/>
            <person name="Wang J."/>
            <person name="Shi W."/>
            <person name="Du L."/>
            <person name="Sun Y."/>
            <person name="Zhan W."/>
            <person name="Jiang J.F."/>
            <person name="Wang Q."/>
            <person name="Zhang B."/>
            <person name="Ji P."/>
            <person name="Bell-Sakyi L."/>
            <person name="Cui X.M."/>
            <person name="Yuan T.T."/>
            <person name="Jiang B.G."/>
            <person name="Yang W.F."/>
            <person name="Lam T.T."/>
            <person name="Chang Q.C."/>
            <person name="Ding S.J."/>
            <person name="Wang X.J."/>
            <person name="Zhu J.G."/>
            <person name="Ruan X.D."/>
            <person name="Zhao L."/>
            <person name="Wei J.T."/>
            <person name="Ye R.Z."/>
            <person name="Que T.C."/>
            <person name="Du C.H."/>
            <person name="Zhou Y.H."/>
            <person name="Cheng J.X."/>
            <person name="Dai P.F."/>
            <person name="Guo W.B."/>
            <person name="Han X.H."/>
            <person name="Huang E.J."/>
            <person name="Li L.F."/>
            <person name="Wei W."/>
            <person name="Gao Y.C."/>
            <person name="Liu J.Z."/>
            <person name="Shao H.Z."/>
            <person name="Wang X."/>
            <person name="Wang C.C."/>
            <person name="Yang T.C."/>
            <person name="Huo Q.B."/>
            <person name="Li W."/>
            <person name="Chen H.Y."/>
            <person name="Chen S.E."/>
            <person name="Zhou L.G."/>
            <person name="Ni X.B."/>
            <person name="Tian J.H."/>
            <person name="Sheng Y."/>
            <person name="Liu T."/>
            <person name="Pan Y.S."/>
            <person name="Xia L.Y."/>
            <person name="Li J."/>
            <person name="Zhao F."/>
            <person name="Cao W.C."/>
        </authorList>
    </citation>
    <scope>NUCLEOTIDE SEQUENCE [LARGE SCALE GENOMIC DNA]</scope>
    <source>
        <strain evidence="1">Iper-2018</strain>
    </source>
</reference>
<sequence length="156" mass="17172">MPKSEMLKFDGRTSQWQAFWDVFQNAIDQPPQLEELSSQVAEKYHGSGRKVSLVNINSSMSATLYTARVVDGLVTNTPFNVVCLLSRKTYFGILLPVRFVLLGPGRSRRGTCRGQLVLATGKPGFVPHLTREPVGEKKSSTMILVGVVAALKPRPV</sequence>
<feature type="non-terminal residue" evidence="1">
    <location>
        <position position="156"/>
    </location>
</feature>
<organism evidence="1 2">
    <name type="scientific">Ixodes persulcatus</name>
    <name type="common">Taiga tick</name>
    <dbReference type="NCBI Taxonomy" id="34615"/>
    <lineage>
        <taxon>Eukaryota</taxon>
        <taxon>Metazoa</taxon>
        <taxon>Ecdysozoa</taxon>
        <taxon>Arthropoda</taxon>
        <taxon>Chelicerata</taxon>
        <taxon>Arachnida</taxon>
        <taxon>Acari</taxon>
        <taxon>Parasitiformes</taxon>
        <taxon>Ixodida</taxon>
        <taxon>Ixodoidea</taxon>
        <taxon>Ixodidae</taxon>
        <taxon>Ixodinae</taxon>
        <taxon>Ixodes</taxon>
    </lineage>
</organism>
<evidence type="ECO:0000313" key="1">
    <source>
        <dbReference type="EMBL" id="KAG0420816.1"/>
    </source>
</evidence>
<keyword evidence="2" id="KW-1185">Reference proteome</keyword>
<name>A0AC60PJB7_IXOPE</name>
<dbReference type="Proteomes" id="UP000805193">
    <property type="component" value="Unassembled WGS sequence"/>
</dbReference>
<protein>
    <submittedName>
        <fullName evidence="1">Uncharacterized protein</fullName>
    </submittedName>
</protein>
<comment type="caution">
    <text evidence="1">The sequence shown here is derived from an EMBL/GenBank/DDBJ whole genome shotgun (WGS) entry which is preliminary data.</text>
</comment>